<evidence type="ECO:0000256" key="17">
    <source>
        <dbReference type="SAM" id="SignalP"/>
    </source>
</evidence>
<keyword evidence="9" id="KW-0406">Ion transport</keyword>
<evidence type="ECO:0000256" key="1">
    <source>
        <dbReference type="ARBA" id="ARBA00004571"/>
    </source>
</evidence>
<evidence type="ECO:0000256" key="13">
    <source>
        <dbReference type="ARBA" id="ARBA00023237"/>
    </source>
</evidence>
<keyword evidence="3 14" id="KW-0813">Transport</keyword>
<feature type="domain" description="TonB-dependent receptor-like beta-barrel" evidence="18">
    <location>
        <begin position="244"/>
        <end position="669"/>
    </location>
</feature>
<dbReference type="Gene3D" id="2.40.170.20">
    <property type="entry name" value="TonB-dependent receptor, beta-barrel domain"/>
    <property type="match status" value="1"/>
</dbReference>
<organism evidence="20 21">
    <name type="scientific">Paracoccus laeviglucosivorans</name>
    <dbReference type="NCBI Taxonomy" id="1197861"/>
    <lineage>
        <taxon>Bacteria</taxon>
        <taxon>Pseudomonadati</taxon>
        <taxon>Pseudomonadota</taxon>
        <taxon>Alphaproteobacteria</taxon>
        <taxon>Rhodobacterales</taxon>
        <taxon>Paracoccaceae</taxon>
        <taxon>Paracoccus</taxon>
    </lineage>
</organism>
<dbReference type="InterPro" id="IPR036942">
    <property type="entry name" value="Beta-barrel_TonB_sf"/>
</dbReference>
<dbReference type="InterPro" id="IPR037066">
    <property type="entry name" value="Plug_dom_sf"/>
</dbReference>
<name>A0A521ET32_9RHOB</name>
<keyword evidence="7 17" id="KW-0732">Signal</keyword>
<dbReference type="InterPro" id="IPR010105">
    <property type="entry name" value="TonB_sidphr_rcpt"/>
</dbReference>
<dbReference type="CDD" id="cd01347">
    <property type="entry name" value="ligand_gated_channel"/>
    <property type="match status" value="1"/>
</dbReference>
<protein>
    <submittedName>
        <fullName evidence="20">Iron complex outermembrane recepter protein</fullName>
    </submittedName>
</protein>
<comment type="similarity">
    <text evidence="2 14 16">Belongs to the TonB-dependent receptor family.</text>
</comment>
<proteinExistence type="inferred from homology"/>
<dbReference type="InterPro" id="IPR012910">
    <property type="entry name" value="Plug_dom"/>
</dbReference>
<keyword evidence="21" id="KW-1185">Reference proteome</keyword>
<dbReference type="Gene3D" id="2.170.130.10">
    <property type="entry name" value="TonB-dependent receptor, plug domain"/>
    <property type="match status" value="1"/>
</dbReference>
<evidence type="ECO:0000256" key="11">
    <source>
        <dbReference type="ARBA" id="ARBA00023136"/>
    </source>
</evidence>
<dbReference type="PROSITE" id="PS01156">
    <property type="entry name" value="TONB_DEPENDENT_REC_2"/>
    <property type="match status" value="1"/>
</dbReference>
<feature type="signal peptide" evidence="17">
    <location>
        <begin position="1"/>
        <end position="28"/>
    </location>
</feature>
<evidence type="ECO:0000256" key="9">
    <source>
        <dbReference type="ARBA" id="ARBA00023065"/>
    </source>
</evidence>
<evidence type="ECO:0000259" key="18">
    <source>
        <dbReference type="Pfam" id="PF00593"/>
    </source>
</evidence>
<dbReference type="Proteomes" id="UP000319014">
    <property type="component" value="Unassembled WGS sequence"/>
</dbReference>
<keyword evidence="13 14" id="KW-0998">Cell outer membrane</keyword>
<feature type="domain" description="TonB-dependent receptor plug" evidence="19">
    <location>
        <begin position="67"/>
        <end position="168"/>
    </location>
</feature>
<keyword evidence="11 14" id="KW-0472">Membrane</keyword>
<evidence type="ECO:0000256" key="8">
    <source>
        <dbReference type="ARBA" id="ARBA00023004"/>
    </source>
</evidence>
<dbReference type="RefSeq" id="WP_142664026.1">
    <property type="nucleotide sequence ID" value="NZ_FXTK01000015.1"/>
</dbReference>
<dbReference type="OrthoDB" id="9760333at2"/>
<evidence type="ECO:0000256" key="4">
    <source>
        <dbReference type="ARBA" id="ARBA00022452"/>
    </source>
</evidence>
<dbReference type="EMBL" id="FXTK01000015">
    <property type="protein sequence ID" value="SMO87079.1"/>
    <property type="molecule type" value="Genomic_DNA"/>
</dbReference>
<dbReference type="InterPro" id="IPR000531">
    <property type="entry name" value="Beta-barrel_TonB"/>
</dbReference>
<dbReference type="PROSITE" id="PS52016">
    <property type="entry name" value="TONB_DEPENDENT_REC_3"/>
    <property type="match status" value="1"/>
</dbReference>
<dbReference type="GO" id="GO:0015891">
    <property type="term" value="P:siderophore transport"/>
    <property type="evidence" value="ECO:0007669"/>
    <property type="project" value="InterPro"/>
</dbReference>
<dbReference type="GO" id="GO:0038023">
    <property type="term" value="F:signaling receptor activity"/>
    <property type="evidence" value="ECO:0007669"/>
    <property type="project" value="InterPro"/>
</dbReference>
<keyword evidence="10 16" id="KW-0798">TonB box</keyword>
<feature type="short sequence motif" description="TonB C-terminal box" evidence="15">
    <location>
        <begin position="683"/>
        <end position="700"/>
    </location>
</feature>
<accession>A0A521ET32</accession>
<keyword evidence="12" id="KW-0675">Receptor</keyword>
<dbReference type="FunFam" id="2.40.170.20:FF:000005">
    <property type="entry name" value="TonB-dependent siderophore receptor"/>
    <property type="match status" value="1"/>
</dbReference>
<keyword evidence="8" id="KW-0408">Iron</keyword>
<dbReference type="NCBIfam" id="TIGR01783">
    <property type="entry name" value="TonB-siderophor"/>
    <property type="match status" value="1"/>
</dbReference>
<evidence type="ECO:0000256" key="15">
    <source>
        <dbReference type="PROSITE-ProRule" id="PRU10144"/>
    </source>
</evidence>
<gene>
    <name evidence="20" type="ORF">SAMN06265221_11561</name>
</gene>
<evidence type="ECO:0000313" key="21">
    <source>
        <dbReference type="Proteomes" id="UP000319014"/>
    </source>
</evidence>
<evidence type="ECO:0000256" key="6">
    <source>
        <dbReference type="ARBA" id="ARBA00022692"/>
    </source>
</evidence>
<dbReference type="FunFam" id="2.170.130.10:FF:000001">
    <property type="entry name" value="Catecholate siderophore TonB-dependent receptor"/>
    <property type="match status" value="1"/>
</dbReference>
<evidence type="ECO:0000259" key="19">
    <source>
        <dbReference type="Pfam" id="PF07715"/>
    </source>
</evidence>
<dbReference type="AlphaFoldDB" id="A0A521ET32"/>
<dbReference type="PANTHER" id="PTHR32552:SF68">
    <property type="entry name" value="FERRICHROME OUTER MEMBRANE TRANSPORTER_PHAGE RECEPTOR"/>
    <property type="match status" value="1"/>
</dbReference>
<comment type="subcellular location">
    <subcellularLocation>
        <location evidence="1 14">Cell outer membrane</location>
        <topology evidence="1 14">Multi-pass membrane protein</topology>
    </subcellularLocation>
</comment>
<dbReference type="PANTHER" id="PTHR32552">
    <property type="entry name" value="FERRICHROME IRON RECEPTOR-RELATED"/>
    <property type="match status" value="1"/>
</dbReference>
<dbReference type="InterPro" id="IPR039426">
    <property type="entry name" value="TonB-dep_rcpt-like"/>
</dbReference>
<dbReference type="SUPFAM" id="SSF56935">
    <property type="entry name" value="Porins"/>
    <property type="match status" value="1"/>
</dbReference>
<dbReference type="InterPro" id="IPR010917">
    <property type="entry name" value="TonB_rcpt_CS"/>
</dbReference>
<feature type="chain" id="PRO_5021850952" evidence="17">
    <location>
        <begin position="29"/>
        <end position="700"/>
    </location>
</feature>
<dbReference type="GO" id="GO:0009279">
    <property type="term" value="C:cell outer membrane"/>
    <property type="evidence" value="ECO:0007669"/>
    <property type="project" value="UniProtKB-SubCell"/>
</dbReference>
<evidence type="ECO:0000256" key="10">
    <source>
        <dbReference type="ARBA" id="ARBA00023077"/>
    </source>
</evidence>
<dbReference type="Pfam" id="PF00593">
    <property type="entry name" value="TonB_dep_Rec_b-barrel"/>
    <property type="match status" value="1"/>
</dbReference>
<evidence type="ECO:0000256" key="12">
    <source>
        <dbReference type="ARBA" id="ARBA00023170"/>
    </source>
</evidence>
<evidence type="ECO:0000256" key="16">
    <source>
        <dbReference type="RuleBase" id="RU003357"/>
    </source>
</evidence>
<evidence type="ECO:0000256" key="2">
    <source>
        <dbReference type="ARBA" id="ARBA00009810"/>
    </source>
</evidence>
<reference evidence="20 21" key="1">
    <citation type="submission" date="2017-05" db="EMBL/GenBank/DDBJ databases">
        <authorList>
            <person name="Varghese N."/>
            <person name="Submissions S."/>
        </authorList>
    </citation>
    <scope>NUCLEOTIDE SEQUENCE [LARGE SCALE GENOMIC DNA]</scope>
    <source>
        <strain evidence="20 21">DSM 100094</strain>
    </source>
</reference>
<keyword evidence="5" id="KW-0410">Iron transport</keyword>
<dbReference type="Pfam" id="PF07715">
    <property type="entry name" value="Plug"/>
    <property type="match status" value="1"/>
</dbReference>
<keyword evidence="4 14" id="KW-1134">Transmembrane beta strand</keyword>
<sequence>MIQNTLRHRRRLLLCTAISLGLSGTVHAQQTASVVLDPVTLRATQAGEVQGYRAEDAQTATRTDTPLRDIPQSVNVVGREELDERQVTTLTAALEAVPNIANHGTSANRSETFILRGFETRGYALDGMMLNASSDRPELMMDMAGIERVEVLKGPASVLYGMGDPGGVINMVSRRPDATPGGQVKLGYGSFGFKRVEATATGALNASGTLTGRITAAAQDEEGWVKDRPGSDRQYLGGVLEWAPSDRSRLSFALEHTATKQPFDRGLVLDPTTDDVLEPYDSWLGEDWSMVDAEKTRGLLRAEHDISENLLLRGSLGFDFGHSYDTGIDHQNVEADGTLIRRYTERTEDTATRDLRLEALWKLDSGAIHHEVLAGVQYNRSHMEFDSARAGIDPINIHDPVHVAPMPTAEPNASYDEVVRTRSVYLQDQISFSEQWKMLAGLRWDHAQTQNDDHFDQIKTEREDEALTGRLGVVWQRRNDLSLYASWAQSFRPQSGEDINGDPLDPEEGEQFEIGAKWDVTPHLSSTVSVFQITKSQVATSVDGEDYSRLTGEQRSRGFEAEIAGEVMPGWNIHAGLGYLDAEVTADNEIPEGNELAGVPHVNARLWTTYRFQQGPAQDLTIGGGLTHVGARKGDLENSFEVDGYTRLDAMARYEFESGAELSLAVNNLTDEDYVVSTASDREIVAGAPRNLRVQLGWAF</sequence>
<evidence type="ECO:0000256" key="14">
    <source>
        <dbReference type="PROSITE-ProRule" id="PRU01360"/>
    </source>
</evidence>
<evidence type="ECO:0000256" key="3">
    <source>
        <dbReference type="ARBA" id="ARBA00022448"/>
    </source>
</evidence>
<keyword evidence="6 14" id="KW-0812">Transmembrane</keyword>
<evidence type="ECO:0000256" key="5">
    <source>
        <dbReference type="ARBA" id="ARBA00022496"/>
    </source>
</evidence>
<evidence type="ECO:0000313" key="20">
    <source>
        <dbReference type="EMBL" id="SMO87079.1"/>
    </source>
</evidence>
<dbReference type="GO" id="GO:0015344">
    <property type="term" value="F:siderophore uptake transmembrane transporter activity"/>
    <property type="evidence" value="ECO:0007669"/>
    <property type="project" value="TreeGrafter"/>
</dbReference>
<evidence type="ECO:0000256" key="7">
    <source>
        <dbReference type="ARBA" id="ARBA00022729"/>
    </source>
</evidence>